<dbReference type="Proteomes" id="UP000829817">
    <property type="component" value="Chromosome"/>
</dbReference>
<gene>
    <name evidence="2" type="ORF">LVJ83_13505</name>
</gene>
<feature type="domain" description="MlaB-like STAS" evidence="1">
    <location>
        <begin position="11"/>
        <end position="85"/>
    </location>
</feature>
<dbReference type="RefSeq" id="WP_244785156.1">
    <property type="nucleotide sequence ID" value="NZ_CP091508.1"/>
</dbReference>
<dbReference type="Gene3D" id="3.30.750.24">
    <property type="entry name" value="STAS domain"/>
    <property type="match status" value="1"/>
</dbReference>
<evidence type="ECO:0000259" key="1">
    <source>
        <dbReference type="Pfam" id="PF13466"/>
    </source>
</evidence>
<organism evidence="2 3">
    <name type="scientific">Uruburuella testudinis</name>
    <dbReference type="NCBI Taxonomy" id="1282863"/>
    <lineage>
        <taxon>Bacteria</taxon>
        <taxon>Pseudomonadati</taxon>
        <taxon>Pseudomonadota</taxon>
        <taxon>Betaproteobacteria</taxon>
        <taxon>Neisseriales</taxon>
        <taxon>Neisseriaceae</taxon>
        <taxon>Uruburuella</taxon>
    </lineage>
</organism>
<reference evidence="2 3" key="1">
    <citation type="journal article" date="2022" name="Res Sq">
        <title>Evolution of multicellular longitudinally dividing oral cavity symbionts (Neisseriaceae).</title>
        <authorList>
            <person name="Nyongesa S."/>
            <person name="Weber P."/>
            <person name="Bernet E."/>
            <person name="Pullido F."/>
            <person name="Nieckarz M."/>
            <person name="Delaby M."/>
            <person name="Nieves C."/>
            <person name="Viehboeck T."/>
            <person name="Krause N."/>
            <person name="Rivera-Millot A."/>
            <person name="Nakamura A."/>
            <person name="Vischer N."/>
            <person name="VanNieuwenhze M."/>
            <person name="Brun Y."/>
            <person name="Cava F."/>
            <person name="Bulgheresi S."/>
            <person name="Veyrier F."/>
        </authorList>
    </citation>
    <scope>NUCLEOTIDE SEQUENCE [LARGE SCALE GENOMIC DNA]</scope>
    <source>
        <strain evidence="2 3">CCUG 63373m</strain>
    </source>
</reference>
<dbReference type="EMBL" id="CP091508">
    <property type="protein sequence ID" value="UOO81894.1"/>
    <property type="molecule type" value="Genomic_DNA"/>
</dbReference>
<proteinExistence type="predicted"/>
<accession>A0ABY4DV50</accession>
<keyword evidence="3" id="KW-1185">Reference proteome</keyword>
<protein>
    <submittedName>
        <fullName evidence="2">STAS domain-containing protein</fullName>
    </submittedName>
</protein>
<dbReference type="SUPFAM" id="SSF52091">
    <property type="entry name" value="SpoIIaa-like"/>
    <property type="match status" value="1"/>
</dbReference>
<evidence type="ECO:0000313" key="2">
    <source>
        <dbReference type="EMBL" id="UOO81894.1"/>
    </source>
</evidence>
<dbReference type="Pfam" id="PF13466">
    <property type="entry name" value="STAS_2"/>
    <property type="match status" value="1"/>
</dbReference>
<sequence length="92" mass="9852">MNSESRNGVLYLSGEVTVKTVASANYARFEQQCRAHEVHTLDLSGVTQADSACVSLLLTALRLKPAAVGFRGVPASVAALAELYEIKDWVSV</sequence>
<dbReference type="InterPro" id="IPR036513">
    <property type="entry name" value="STAS_dom_sf"/>
</dbReference>
<dbReference type="InterPro" id="IPR058548">
    <property type="entry name" value="MlaB-like_STAS"/>
</dbReference>
<evidence type="ECO:0000313" key="3">
    <source>
        <dbReference type="Proteomes" id="UP000829817"/>
    </source>
</evidence>
<name>A0ABY4DV50_9NEIS</name>